<organism evidence="2 3">
    <name type="scientific">Tuber borchii</name>
    <name type="common">White truffle</name>
    <dbReference type="NCBI Taxonomy" id="42251"/>
    <lineage>
        <taxon>Eukaryota</taxon>
        <taxon>Fungi</taxon>
        <taxon>Dikarya</taxon>
        <taxon>Ascomycota</taxon>
        <taxon>Pezizomycotina</taxon>
        <taxon>Pezizomycetes</taxon>
        <taxon>Pezizales</taxon>
        <taxon>Tuberaceae</taxon>
        <taxon>Tuber</taxon>
    </lineage>
</organism>
<comment type="caution">
    <text evidence="2">The sequence shown here is derived from an EMBL/GenBank/DDBJ whole genome shotgun (WGS) entry which is preliminary data.</text>
</comment>
<evidence type="ECO:0000313" key="3">
    <source>
        <dbReference type="Proteomes" id="UP000244722"/>
    </source>
</evidence>
<name>A0A2T6ZCI3_TUBBO</name>
<dbReference type="Pfam" id="PF25324">
    <property type="entry name" value="DUF7881"/>
    <property type="match status" value="1"/>
</dbReference>
<proteinExistence type="predicted"/>
<evidence type="ECO:0000259" key="1">
    <source>
        <dbReference type="Pfam" id="PF25324"/>
    </source>
</evidence>
<dbReference type="Proteomes" id="UP000244722">
    <property type="component" value="Unassembled WGS sequence"/>
</dbReference>
<accession>A0A2T6ZCI3</accession>
<keyword evidence="3" id="KW-1185">Reference proteome</keyword>
<protein>
    <recommendedName>
        <fullName evidence="1">DUF7881 domain-containing protein</fullName>
    </recommendedName>
</protein>
<gene>
    <name evidence="2" type="ORF">B9Z19DRAFT_1135793</name>
</gene>
<dbReference type="OrthoDB" id="2142759at2759"/>
<feature type="domain" description="DUF7881" evidence="1">
    <location>
        <begin position="28"/>
        <end position="62"/>
    </location>
</feature>
<reference evidence="2 3" key="1">
    <citation type="submission" date="2017-04" db="EMBL/GenBank/DDBJ databases">
        <title>Draft genome sequence of Tuber borchii Vittad., a whitish edible truffle.</title>
        <authorList>
            <consortium name="DOE Joint Genome Institute"/>
            <person name="Murat C."/>
            <person name="Kuo A."/>
            <person name="Barry K.W."/>
            <person name="Clum A."/>
            <person name="Dockter R.B."/>
            <person name="Fauchery L."/>
            <person name="Iotti M."/>
            <person name="Kohler A."/>
            <person name="Labutti K."/>
            <person name="Lindquist E.A."/>
            <person name="Lipzen A."/>
            <person name="Ohm R.A."/>
            <person name="Wang M."/>
            <person name="Grigoriev I.V."/>
            <person name="Zambonelli A."/>
            <person name="Martin F.M."/>
        </authorList>
    </citation>
    <scope>NUCLEOTIDE SEQUENCE [LARGE SCALE GENOMIC DNA]</scope>
    <source>
        <strain evidence="2 3">Tbo3840</strain>
    </source>
</reference>
<dbReference type="InterPro" id="IPR057203">
    <property type="entry name" value="DUF7881"/>
</dbReference>
<evidence type="ECO:0000313" key="2">
    <source>
        <dbReference type="EMBL" id="PUU73124.1"/>
    </source>
</evidence>
<dbReference type="EMBL" id="NESQ01000410">
    <property type="protein sequence ID" value="PUU73124.1"/>
    <property type="molecule type" value="Genomic_DNA"/>
</dbReference>
<sequence length="86" mass="9655">MSSPVSTTPKSYTNQQAKIMMLNRASVRNVHIYNANDPSMVPGGLLPTNGATTANFYSMVEISPRPQKGRGWRFETSGLRRYEYRA</sequence>
<dbReference type="AlphaFoldDB" id="A0A2T6ZCI3"/>